<reference evidence="1 2" key="1">
    <citation type="submission" date="2020-03" db="EMBL/GenBank/DDBJ databases">
        <title>Genomic Encyclopedia of Type Strains, Phase IV (KMG-IV): sequencing the most valuable type-strain genomes for metagenomic binning, comparative biology and taxonomic classification.</title>
        <authorList>
            <person name="Goeker M."/>
        </authorList>
    </citation>
    <scope>NUCLEOTIDE SEQUENCE [LARGE SCALE GENOMIC DNA]</scope>
    <source>
        <strain evidence="1 2">DSM 4733</strain>
    </source>
</reference>
<accession>A0A7X5ZWT9</accession>
<comment type="caution">
    <text evidence="1">The sequence shown here is derived from an EMBL/GenBank/DDBJ whole genome shotgun (WGS) entry which is preliminary data.</text>
</comment>
<evidence type="ECO:0000313" key="1">
    <source>
        <dbReference type="EMBL" id="NIJ66570.1"/>
    </source>
</evidence>
<dbReference type="AlphaFoldDB" id="A0A7X5ZWT9"/>
<organism evidence="1 2">
    <name type="scientific">Sphingomonas leidyi</name>
    <dbReference type="NCBI Taxonomy" id="68569"/>
    <lineage>
        <taxon>Bacteria</taxon>
        <taxon>Pseudomonadati</taxon>
        <taxon>Pseudomonadota</taxon>
        <taxon>Alphaproteobacteria</taxon>
        <taxon>Sphingomonadales</taxon>
        <taxon>Sphingomonadaceae</taxon>
        <taxon>Sphingomonas</taxon>
    </lineage>
</organism>
<sequence>MSPHPLFALQRLHLPQAAAETVEGLPSATPCNRFTLGQSASAPAKAIWKARP</sequence>
<proteinExistence type="predicted"/>
<evidence type="ECO:0000313" key="2">
    <source>
        <dbReference type="Proteomes" id="UP000564677"/>
    </source>
</evidence>
<gene>
    <name evidence="1" type="ORF">FHR20_003543</name>
</gene>
<dbReference type="Proteomes" id="UP000564677">
    <property type="component" value="Unassembled WGS sequence"/>
</dbReference>
<dbReference type="EMBL" id="JAASQV010000003">
    <property type="protein sequence ID" value="NIJ66570.1"/>
    <property type="molecule type" value="Genomic_DNA"/>
</dbReference>
<protein>
    <submittedName>
        <fullName evidence="1">Uncharacterized protein</fullName>
    </submittedName>
</protein>
<name>A0A7X5ZWT9_9SPHN</name>
<keyword evidence="2" id="KW-1185">Reference proteome</keyword>